<keyword evidence="2" id="KW-1185">Reference proteome</keyword>
<feature type="non-terminal residue" evidence="1">
    <location>
        <position position="1"/>
    </location>
</feature>
<dbReference type="SUPFAM" id="SSF110296">
    <property type="entry name" value="Oligoxyloglucan reducing end-specific cellobiohydrolase"/>
    <property type="match status" value="1"/>
</dbReference>
<dbReference type="Proteomes" id="UP000664167">
    <property type="component" value="Unassembled WGS sequence"/>
</dbReference>
<proteinExistence type="predicted"/>
<dbReference type="AlphaFoldDB" id="A0A939FHE0"/>
<sequence length="122" mass="12892">AGDGPVELVQGFDLTIRVLIHPAMLRAYGDIRCGRAEARVTVPGPPWIEPRSELHAVHTPLHGADVEPAARGGRGVLRSTDGGRSWHNVSTGLQNTNATSLAAAGGWLYVGTVQGGVHRMKL</sequence>
<organism evidence="1 2">
    <name type="scientific">Streptomyces beijiangensis</name>
    <dbReference type="NCBI Taxonomy" id="163361"/>
    <lineage>
        <taxon>Bacteria</taxon>
        <taxon>Bacillati</taxon>
        <taxon>Actinomycetota</taxon>
        <taxon>Actinomycetes</taxon>
        <taxon>Kitasatosporales</taxon>
        <taxon>Streptomycetaceae</taxon>
        <taxon>Streptomyces</taxon>
    </lineage>
</organism>
<evidence type="ECO:0008006" key="3">
    <source>
        <dbReference type="Google" id="ProtNLM"/>
    </source>
</evidence>
<reference evidence="1" key="1">
    <citation type="submission" date="2021-03" db="EMBL/GenBank/DDBJ databases">
        <title>Streptomyces poriferae sp. nov., a novel marine sponge-derived Actinobacteria species with anti-MRSA activity.</title>
        <authorList>
            <person name="Sandoval-Powers M."/>
            <person name="Kralova S."/>
            <person name="Nguyen G.-S."/>
            <person name="Fawwal D."/>
            <person name="Degnes K."/>
            <person name="Klinkenberg G."/>
            <person name="Sletta H."/>
            <person name="Wentzel A."/>
            <person name="Liles M.R."/>
        </authorList>
    </citation>
    <scope>NUCLEOTIDE SEQUENCE</scope>
    <source>
        <strain evidence="1">DSM 41794</strain>
    </source>
</reference>
<evidence type="ECO:0000313" key="1">
    <source>
        <dbReference type="EMBL" id="MBO0518003.1"/>
    </source>
</evidence>
<protein>
    <recommendedName>
        <fullName evidence="3">Glycosyl hydrolase</fullName>
    </recommendedName>
</protein>
<dbReference type="Gene3D" id="2.130.10.10">
    <property type="entry name" value="YVTN repeat-like/Quinoprotein amine dehydrogenase"/>
    <property type="match status" value="1"/>
</dbReference>
<evidence type="ECO:0000313" key="2">
    <source>
        <dbReference type="Proteomes" id="UP000664167"/>
    </source>
</evidence>
<dbReference type="EMBL" id="JAFLRJ010001098">
    <property type="protein sequence ID" value="MBO0518003.1"/>
    <property type="molecule type" value="Genomic_DNA"/>
</dbReference>
<gene>
    <name evidence="1" type="ORF">J0695_40715</name>
</gene>
<comment type="caution">
    <text evidence="1">The sequence shown here is derived from an EMBL/GenBank/DDBJ whole genome shotgun (WGS) entry which is preliminary data.</text>
</comment>
<dbReference type="InterPro" id="IPR015943">
    <property type="entry name" value="WD40/YVTN_repeat-like_dom_sf"/>
</dbReference>
<name>A0A939FHE0_9ACTN</name>
<accession>A0A939FHE0</accession>